<reference evidence="1" key="1">
    <citation type="journal article" date="2023" name="Mol. Phylogenet. Evol.">
        <title>Genome-scale phylogeny and comparative genomics of the fungal order Sordariales.</title>
        <authorList>
            <person name="Hensen N."/>
            <person name="Bonometti L."/>
            <person name="Westerberg I."/>
            <person name="Brannstrom I.O."/>
            <person name="Guillou S."/>
            <person name="Cros-Aarteil S."/>
            <person name="Calhoun S."/>
            <person name="Haridas S."/>
            <person name="Kuo A."/>
            <person name="Mondo S."/>
            <person name="Pangilinan J."/>
            <person name="Riley R."/>
            <person name="LaButti K."/>
            <person name="Andreopoulos B."/>
            <person name="Lipzen A."/>
            <person name="Chen C."/>
            <person name="Yan M."/>
            <person name="Daum C."/>
            <person name="Ng V."/>
            <person name="Clum A."/>
            <person name="Steindorff A."/>
            <person name="Ohm R.A."/>
            <person name="Martin F."/>
            <person name="Silar P."/>
            <person name="Natvig D.O."/>
            <person name="Lalanne C."/>
            <person name="Gautier V."/>
            <person name="Ament-Velasquez S.L."/>
            <person name="Kruys A."/>
            <person name="Hutchinson M.I."/>
            <person name="Powell A.J."/>
            <person name="Barry K."/>
            <person name="Miller A.N."/>
            <person name="Grigoriev I.V."/>
            <person name="Debuchy R."/>
            <person name="Gladieux P."/>
            <person name="Hiltunen Thoren M."/>
            <person name="Johannesson H."/>
        </authorList>
    </citation>
    <scope>NUCLEOTIDE SEQUENCE</scope>
    <source>
        <strain evidence="1">CBS 232.78</strain>
    </source>
</reference>
<protein>
    <submittedName>
        <fullName evidence="1">Uncharacterized protein</fullName>
    </submittedName>
</protein>
<dbReference type="EMBL" id="JAULSW010000001">
    <property type="protein sequence ID" value="KAK3392935.1"/>
    <property type="molecule type" value="Genomic_DNA"/>
</dbReference>
<name>A0AAE0U6Z9_9PEZI</name>
<sequence>MVGRSVGSQRDRPSRQHRQQLVADVVLSSVVLDGIDYGACGPSLARRSSSSAKSCTSSFPTAIGGQVAQRGEREAVTRPRLHQFHGKVGEETQVVVVVVSRARVPREKCCRRDSKWVGFVIPEVERLSGALCFCSCAAKSPSMPGLVWGNRPKAGPNSGWVCAASRFPFFLFFLLRRLSVPPAVMAGTLPLRFASTCFQQSSRCTSTNCFRVLGLGGVLLKRGD</sequence>
<dbReference type="AlphaFoldDB" id="A0AAE0U6Z9"/>
<organism evidence="1 2">
    <name type="scientific">Podospora didyma</name>
    <dbReference type="NCBI Taxonomy" id="330526"/>
    <lineage>
        <taxon>Eukaryota</taxon>
        <taxon>Fungi</taxon>
        <taxon>Dikarya</taxon>
        <taxon>Ascomycota</taxon>
        <taxon>Pezizomycotina</taxon>
        <taxon>Sordariomycetes</taxon>
        <taxon>Sordariomycetidae</taxon>
        <taxon>Sordariales</taxon>
        <taxon>Podosporaceae</taxon>
        <taxon>Podospora</taxon>
    </lineage>
</organism>
<reference evidence="1" key="2">
    <citation type="submission" date="2023-06" db="EMBL/GenBank/DDBJ databases">
        <authorList>
            <consortium name="Lawrence Berkeley National Laboratory"/>
            <person name="Haridas S."/>
            <person name="Hensen N."/>
            <person name="Bonometti L."/>
            <person name="Westerberg I."/>
            <person name="Brannstrom I.O."/>
            <person name="Guillou S."/>
            <person name="Cros-Aarteil S."/>
            <person name="Calhoun S."/>
            <person name="Kuo A."/>
            <person name="Mondo S."/>
            <person name="Pangilinan J."/>
            <person name="Riley R."/>
            <person name="LaButti K."/>
            <person name="Andreopoulos B."/>
            <person name="Lipzen A."/>
            <person name="Chen C."/>
            <person name="Yanf M."/>
            <person name="Daum C."/>
            <person name="Ng V."/>
            <person name="Clum A."/>
            <person name="Steindorff A."/>
            <person name="Ohm R."/>
            <person name="Martin F."/>
            <person name="Silar P."/>
            <person name="Natvig D."/>
            <person name="Lalanne C."/>
            <person name="Gautier V."/>
            <person name="Ament-velasquez S.L."/>
            <person name="Kruys A."/>
            <person name="Hutchinson M.I."/>
            <person name="Powell A.J."/>
            <person name="Barry K."/>
            <person name="Miller A.N."/>
            <person name="Grigoriev I.V."/>
            <person name="Debuchy R."/>
            <person name="Gladieux P."/>
            <person name="Thoren M.H."/>
            <person name="Johannesson H."/>
        </authorList>
    </citation>
    <scope>NUCLEOTIDE SEQUENCE</scope>
    <source>
        <strain evidence="1">CBS 232.78</strain>
    </source>
</reference>
<proteinExistence type="predicted"/>
<keyword evidence="2" id="KW-1185">Reference proteome</keyword>
<evidence type="ECO:0000313" key="1">
    <source>
        <dbReference type="EMBL" id="KAK3392935.1"/>
    </source>
</evidence>
<accession>A0AAE0U6Z9</accession>
<dbReference type="Proteomes" id="UP001285441">
    <property type="component" value="Unassembled WGS sequence"/>
</dbReference>
<evidence type="ECO:0000313" key="2">
    <source>
        <dbReference type="Proteomes" id="UP001285441"/>
    </source>
</evidence>
<comment type="caution">
    <text evidence="1">The sequence shown here is derived from an EMBL/GenBank/DDBJ whole genome shotgun (WGS) entry which is preliminary data.</text>
</comment>
<gene>
    <name evidence="1" type="ORF">B0H63DRAFT_3869</name>
</gene>